<dbReference type="Pfam" id="PF08240">
    <property type="entry name" value="ADH_N"/>
    <property type="match status" value="1"/>
</dbReference>
<evidence type="ECO:0000259" key="3">
    <source>
        <dbReference type="SMART" id="SM00829"/>
    </source>
</evidence>
<sequence length="325" mass="34184">MTRVVAVHAVGGPEALSVEDWDVGAPGPGQARVRQTAIGLNFIDTYQRSGLYPLPLPFVAGNEAAGVVTAVGEGVTEVRVGDRVCYQGTPGAYAEERLAPVQKLVPIPDGIDDQTAAAILLKGLTAYYLLFKTWPVQKGESILWHAAAGGTGLIATQWARALGATVIGTAGGPEKVQKALDHGCHHVIDYSIEDFPTLVREFTEGRGVDVVYDGVGKATFEGSLDCLRPRGLLASFGNASGVVSVPDLGILARKGSLYVTRPTGTHYFPQREQLLEGAEALFGAVLSGDIKVEIGRTYALAEAAEAHRALEGRETTGSVVLLPQG</sequence>
<keyword evidence="2" id="KW-0560">Oxidoreductase</keyword>
<dbReference type="Proteomes" id="UP000825799">
    <property type="component" value="Chromosome"/>
</dbReference>
<dbReference type="Gene3D" id="3.40.50.720">
    <property type="entry name" value="NAD(P)-binding Rossmann-like Domain"/>
    <property type="match status" value="1"/>
</dbReference>
<evidence type="ECO:0000256" key="2">
    <source>
        <dbReference type="ARBA" id="ARBA00023002"/>
    </source>
</evidence>
<name>A0ABX8WP78_9HYPH</name>
<dbReference type="Pfam" id="PF00107">
    <property type="entry name" value="ADH_zinc_N"/>
    <property type="match status" value="1"/>
</dbReference>
<dbReference type="EMBL" id="CP080590">
    <property type="protein sequence ID" value="QYO78667.1"/>
    <property type="molecule type" value="Genomic_DNA"/>
</dbReference>
<dbReference type="SUPFAM" id="SSF51735">
    <property type="entry name" value="NAD(P)-binding Rossmann-fold domains"/>
    <property type="match status" value="1"/>
</dbReference>
<keyword evidence="5" id="KW-1185">Reference proteome</keyword>
<dbReference type="RefSeq" id="WP_220307130.1">
    <property type="nucleotide sequence ID" value="NZ_CP080590.1"/>
</dbReference>
<dbReference type="InterPro" id="IPR002364">
    <property type="entry name" value="Quin_OxRdtase/zeta-crystal_CS"/>
</dbReference>
<dbReference type="SMART" id="SM00829">
    <property type="entry name" value="PKS_ER"/>
    <property type="match status" value="1"/>
</dbReference>
<keyword evidence="1" id="KW-0521">NADP</keyword>
<dbReference type="PANTHER" id="PTHR48106">
    <property type="entry name" value="QUINONE OXIDOREDUCTASE PIG3-RELATED"/>
    <property type="match status" value="1"/>
</dbReference>
<dbReference type="InterPro" id="IPR020843">
    <property type="entry name" value="ER"/>
</dbReference>
<dbReference type="InterPro" id="IPR013154">
    <property type="entry name" value="ADH-like_N"/>
</dbReference>
<dbReference type="InterPro" id="IPR011032">
    <property type="entry name" value="GroES-like_sf"/>
</dbReference>
<dbReference type="PANTHER" id="PTHR48106:SF13">
    <property type="entry name" value="QUINONE OXIDOREDUCTASE-RELATED"/>
    <property type="match status" value="1"/>
</dbReference>
<feature type="domain" description="Enoyl reductase (ER)" evidence="3">
    <location>
        <begin position="11"/>
        <end position="321"/>
    </location>
</feature>
<evidence type="ECO:0000313" key="4">
    <source>
        <dbReference type="EMBL" id="QYO78667.1"/>
    </source>
</evidence>
<dbReference type="InterPro" id="IPR036291">
    <property type="entry name" value="NAD(P)-bd_dom_sf"/>
</dbReference>
<dbReference type="Gene3D" id="3.90.180.10">
    <property type="entry name" value="Medium-chain alcohol dehydrogenases, catalytic domain"/>
    <property type="match status" value="1"/>
</dbReference>
<dbReference type="InterPro" id="IPR047618">
    <property type="entry name" value="QOR-like"/>
</dbReference>
<evidence type="ECO:0000256" key="1">
    <source>
        <dbReference type="ARBA" id="ARBA00022857"/>
    </source>
</evidence>
<dbReference type="InterPro" id="IPR013149">
    <property type="entry name" value="ADH-like_C"/>
</dbReference>
<dbReference type="CDD" id="cd05286">
    <property type="entry name" value="QOR2"/>
    <property type="match status" value="1"/>
</dbReference>
<reference evidence="4 5" key="1">
    <citation type="submission" date="2021-08" db="EMBL/GenBank/DDBJ databases">
        <title>Devosia salina sp. nov., isolated from the South China Sea sediment.</title>
        <authorList>
            <person name="Zhou Z."/>
        </authorList>
    </citation>
    <scope>NUCLEOTIDE SEQUENCE [LARGE SCALE GENOMIC DNA]</scope>
    <source>
        <strain evidence="4 5">SCS-3</strain>
    </source>
</reference>
<gene>
    <name evidence="4" type="ORF">K1X15_09070</name>
</gene>
<evidence type="ECO:0000313" key="5">
    <source>
        <dbReference type="Proteomes" id="UP000825799"/>
    </source>
</evidence>
<dbReference type="NCBIfam" id="NF008024">
    <property type="entry name" value="PRK10754.1"/>
    <property type="match status" value="1"/>
</dbReference>
<protein>
    <submittedName>
        <fullName evidence="4">Quinone oxidoreductase</fullName>
    </submittedName>
</protein>
<proteinExistence type="predicted"/>
<organism evidence="4 5">
    <name type="scientific">Devosia salina</name>
    <dbReference type="NCBI Taxonomy" id="2860336"/>
    <lineage>
        <taxon>Bacteria</taxon>
        <taxon>Pseudomonadati</taxon>
        <taxon>Pseudomonadota</taxon>
        <taxon>Alphaproteobacteria</taxon>
        <taxon>Hyphomicrobiales</taxon>
        <taxon>Devosiaceae</taxon>
        <taxon>Devosia</taxon>
    </lineage>
</organism>
<dbReference type="SUPFAM" id="SSF50129">
    <property type="entry name" value="GroES-like"/>
    <property type="match status" value="1"/>
</dbReference>
<accession>A0ABX8WP78</accession>
<dbReference type="PROSITE" id="PS01162">
    <property type="entry name" value="QOR_ZETA_CRYSTAL"/>
    <property type="match status" value="1"/>
</dbReference>